<keyword evidence="2" id="KW-1185">Reference proteome</keyword>
<dbReference type="PROSITE" id="PS51257">
    <property type="entry name" value="PROKAR_LIPOPROTEIN"/>
    <property type="match status" value="1"/>
</dbReference>
<accession>A0ABU1NRB4</accession>
<dbReference type="RefSeq" id="WP_310224282.1">
    <property type="nucleotide sequence ID" value="NZ_JAVDSB010000001.1"/>
</dbReference>
<organism evidence="1 2">
    <name type="scientific">Paenibacillus qinlingensis</name>
    <dbReference type="NCBI Taxonomy" id="1837343"/>
    <lineage>
        <taxon>Bacteria</taxon>
        <taxon>Bacillati</taxon>
        <taxon>Bacillota</taxon>
        <taxon>Bacilli</taxon>
        <taxon>Bacillales</taxon>
        <taxon>Paenibacillaceae</taxon>
        <taxon>Paenibacillus</taxon>
    </lineage>
</organism>
<dbReference type="Proteomes" id="UP001267290">
    <property type="component" value="Unassembled WGS sequence"/>
</dbReference>
<evidence type="ECO:0000313" key="2">
    <source>
        <dbReference type="Proteomes" id="UP001267290"/>
    </source>
</evidence>
<name>A0ABU1NRB4_9BACL</name>
<evidence type="ECO:0000313" key="1">
    <source>
        <dbReference type="EMBL" id="MDR6549958.1"/>
    </source>
</evidence>
<sequence>MKNGKRLVYAIFILSLIIGCENEEKAVPVSPAKENVKPVEMPTGSPTSKPNEVKPIAGVPEQAVRIRLEPRGYLHAPIETIVADTPQTFAITFGEGMNRQSVEESLRKAITMSGDPSPQIDVVFNWQNERELNLTVSVKGLVTNPYPTHGYTVDLNGAVTSSGKTLRDTPTFQTYIQKPQQLWRISVEDGRMEKISKFNEPYQMQALNNADFMLATQFLDYCECDATLPLSHSVYNIGLNEMKTYPVPLMIQYKGKGDFVADTRGFFYEQPMNGVEIPRSDTELDIHVPGYVHGASFSLDRKNLILALGQEKQETDLDFVIYHLETKRIVNLPKKLIGQIPDNQVSSTKIPIQFQDDGRYVYTYMINEESHESQEFRYSWSSGMFEAWKSPVSEHGWSGFVASDDGTYRYYYNGNGVMYHENEKITLPADLQPRFWQKGTHRFVSFKNRDFNTNSTLSLYSYNVDDQKEAVIAKLSPGDYYLVGSSADGQWVYVSAGNDL</sequence>
<protein>
    <recommendedName>
        <fullName evidence="3">Lipoprotein</fullName>
    </recommendedName>
</protein>
<dbReference type="SUPFAM" id="SSF69304">
    <property type="entry name" value="Tricorn protease N-terminal domain"/>
    <property type="match status" value="1"/>
</dbReference>
<evidence type="ECO:0008006" key="3">
    <source>
        <dbReference type="Google" id="ProtNLM"/>
    </source>
</evidence>
<reference evidence="1 2" key="1">
    <citation type="submission" date="2023-07" db="EMBL/GenBank/DDBJ databases">
        <title>Sorghum-associated microbial communities from plants grown in Nebraska, USA.</title>
        <authorList>
            <person name="Schachtman D."/>
        </authorList>
    </citation>
    <scope>NUCLEOTIDE SEQUENCE [LARGE SCALE GENOMIC DNA]</scope>
    <source>
        <strain evidence="1 2">CC258</strain>
    </source>
</reference>
<gene>
    <name evidence="1" type="ORF">J2736_001141</name>
</gene>
<dbReference type="EMBL" id="JAVDSB010000001">
    <property type="protein sequence ID" value="MDR6549958.1"/>
    <property type="molecule type" value="Genomic_DNA"/>
</dbReference>
<proteinExistence type="predicted"/>
<comment type="caution">
    <text evidence="1">The sequence shown here is derived from an EMBL/GenBank/DDBJ whole genome shotgun (WGS) entry which is preliminary data.</text>
</comment>